<protein>
    <submittedName>
        <fullName evidence="3">Putative NADPH-quinone reductase</fullName>
    </submittedName>
</protein>
<keyword evidence="1" id="KW-0560">Oxidoreductase</keyword>
<accession>A0A2T0WAE7</accession>
<dbReference type="Proteomes" id="UP000238205">
    <property type="component" value="Unassembled WGS sequence"/>
</dbReference>
<name>A0A2T0WAE7_9LACT</name>
<reference evidence="3 4" key="1">
    <citation type="submission" date="2018-03" db="EMBL/GenBank/DDBJ databases">
        <title>Genomic Encyclopedia of Archaeal and Bacterial Type Strains, Phase II (KMG-II): from individual species to whole genera.</title>
        <authorList>
            <person name="Goeker M."/>
        </authorList>
    </citation>
    <scope>NUCLEOTIDE SEQUENCE [LARGE SCALE GENOMIC DNA]</scope>
    <source>
        <strain evidence="3 4">DSM 13175</strain>
    </source>
</reference>
<dbReference type="EMBL" id="PVTO01000003">
    <property type="protein sequence ID" value="PRY83680.1"/>
    <property type="molecule type" value="Genomic_DNA"/>
</dbReference>
<dbReference type="InterPro" id="IPR003680">
    <property type="entry name" value="Flavodoxin_fold"/>
</dbReference>
<dbReference type="Pfam" id="PF02525">
    <property type="entry name" value="Flavodoxin_2"/>
    <property type="match status" value="1"/>
</dbReference>
<keyword evidence="4" id="KW-1185">Reference proteome</keyword>
<dbReference type="PANTHER" id="PTHR47307">
    <property type="entry name" value="GLUTATHIONE-REGULATED POTASSIUM-EFFLUX SYSTEM ANCILLARY PROTEIN KEFG"/>
    <property type="match status" value="1"/>
</dbReference>
<evidence type="ECO:0000259" key="2">
    <source>
        <dbReference type="Pfam" id="PF02525"/>
    </source>
</evidence>
<dbReference type="PANTHER" id="PTHR47307:SF1">
    <property type="entry name" value="GLUTATHIONE-REGULATED POTASSIUM-EFFLUX SYSTEM ANCILLARY PROTEIN KEFG"/>
    <property type="match status" value="1"/>
</dbReference>
<dbReference type="GO" id="GO:0009055">
    <property type="term" value="F:electron transfer activity"/>
    <property type="evidence" value="ECO:0007669"/>
    <property type="project" value="TreeGrafter"/>
</dbReference>
<evidence type="ECO:0000256" key="1">
    <source>
        <dbReference type="ARBA" id="ARBA00023002"/>
    </source>
</evidence>
<dbReference type="InterPro" id="IPR046980">
    <property type="entry name" value="KefG/KefF"/>
</dbReference>
<dbReference type="GO" id="GO:0003955">
    <property type="term" value="F:NAD(P)H dehydrogenase (quinone) activity"/>
    <property type="evidence" value="ECO:0007669"/>
    <property type="project" value="TreeGrafter"/>
</dbReference>
<dbReference type="Gene3D" id="3.40.50.360">
    <property type="match status" value="1"/>
</dbReference>
<organism evidence="3 4">
    <name type="scientific">Alkalibacterium olivapovliticus</name>
    <dbReference type="NCBI Taxonomy" id="99907"/>
    <lineage>
        <taxon>Bacteria</taxon>
        <taxon>Bacillati</taxon>
        <taxon>Bacillota</taxon>
        <taxon>Bacilli</taxon>
        <taxon>Lactobacillales</taxon>
        <taxon>Carnobacteriaceae</taxon>
        <taxon>Alkalibacterium</taxon>
    </lineage>
</organism>
<proteinExistence type="predicted"/>
<dbReference type="AlphaFoldDB" id="A0A2T0WAE7"/>
<evidence type="ECO:0000313" key="4">
    <source>
        <dbReference type="Proteomes" id="UP000238205"/>
    </source>
</evidence>
<dbReference type="GO" id="GO:0010181">
    <property type="term" value="F:FMN binding"/>
    <property type="evidence" value="ECO:0007669"/>
    <property type="project" value="TreeGrafter"/>
</dbReference>
<dbReference type="RefSeq" id="WP_106191075.1">
    <property type="nucleotide sequence ID" value="NZ_PVTO01000003.1"/>
</dbReference>
<comment type="caution">
    <text evidence="3">The sequence shown here is derived from an EMBL/GenBank/DDBJ whole genome shotgun (WGS) entry which is preliminary data.</text>
</comment>
<evidence type="ECO:0000313" key="3">
    <source>
        <dbReference type="EMBL" id="PRY83680.1"/>
    </source>
</evidence>
<sequence>MRTLIIISHPDVDESSSQQFLLQSISHLSSDQVTVHLLEKTYPDGVIDFEKEQALLRLHDRILFQFPFYWYSSPPMLKKWQDEVLTDHFAFGYRGNKLEGKELGLVLSIGLAEKDYQAGGQEGFSISELTRPYQAVAKKTGMTYLKPLAVFQFPYKNEAEKMRLLIDYQQYVTLSKPDSLKYREEWLVKALAETSEETLPGENVAFVIDQVIERVEDNRMELDELRMHIDNYHD</sequence>
<dbReference type="OrthoDB" id="9798454at2"/>
<gene>
    <name evidence="3" type="ORF">CLV38_103103</name>
</gene>
<dbReference type="InterPro" id="IPR029039">
    <property type="entry name" value="Flavoprotein-like_sf"/>
</dbReference>
<dbReference type="SUPFAM" id="SSF52218">
    <property type="entry name" value="Flavoproteins"/>
    <property type="match status" value="1"/>
</dbReference>
<feature type="domain" description="Flavodoxin-like fold" evidence="2">
    <location>
        <begin position="1"/>
        <end position="169"/>
    </location>
</feature>